<keyword evidence="1" id="KW-0805">Transcription regulation</keyword>
<dbReference type="AlphaFoldDB" id="A0ABD1LBI2"/>
<accession>A0ABD1LBI2</accession>
<dbReference type="SUPFAM" id="SSF101941">
    <property type="entry name" value="NAC domain"/>
    <property type="match status" value="1"/>
</dbReference>
<dbReference type="Proteomes" id="UP001603857">
    <property type="component" value="Unassembled WGS sequence"/>
</dbReference>
<evidence type="ECO:0000256" key="3">
    <source>
        <dbReference type="ARBA" id="ARBA00023163"/>
    </source>
</evidence>
<dbReference type="InterPro" id="IPR003441">
    <property type="entry name" value="NAC-dom"/>
</dbReference>
<dbReference type="GO" id="GO:0003677">
    <property type="term" value="F:DNA binding"/>
    <property type="evidence" value="ECO:0007669"/>
    <property type="project" value="UniProtKB-KW"/>
</dbReference>
<dbReference type="InterPro" id="IPR036093">
    <property type="entry name" value="NAC_dom_sf"/>
</dbReference>
<dbReference type="PANTHER" id="PTHR31719:SF252">
    <property type="entry name" value="NAC DOMAIN-CONTAINING PROTEIN"/>
    <property type="match status" value="1"/>
</dbReference>
<evidence type="ECO:0000256" key="2">
    <source>
        <dbReference type="ARBA" id="ARBA00023125"/>
    </source>
</evidence>
<reference evidence="6 7" key="1">
    <citation type="submission" date="2024-08" db="EMBL/GenBank/DDBJ databases">
        <title>Insights into the chromosomal genome structure of Flemingia macrophylla.</title>
        <authorList>
            <person name="Ding Y."/>
            <person name="Zhao Y."/>
            <person name="Bi W."/>
            <person name="Wu M."/>
            <person name="Zhao G."/>
            <person name="Gong Y."/>
            <person name="Li W."/>
            <person name="Zhang P."/>
        </authorList>
    </citation>
    <scope>NUCLEOTIDE SEQUENCE [LARGE SCALE GENOMIC DNA]</scope>
    <source>
        <strain evidence="6">DYQJB</strain>
        <tissue evidence="6">Leaf</tissue>
    </source>
</reference>
<protein>
    <recommendedName>
        <fullName evidence="5">NAC domain-containing protein</fullName>
    </recommendedName>
</protein>
<gene>
    <name evidence="6" type="ORF">Fmac_029314</name>
</gene>
<dbReference type="Pfam" id="PF02365">
    <property type="entry name" value="NAM"/>
    <property type="match status" value="1"/>
</dbReference>
<keyword evidence="7" id="KW-1185">Reference proteome</keyword>
<comment type="caution">
    <text evidence="6">The sequence shown here is derived from an EMBL/GenBank/DDBJ whole genome shotgun (WGS) entry which is preliminary data.</text>
</comment>
<dbReference type="PANTHER" id="PTHR31719">
    <property type="entry name" value="NAC TRANSCRIPTION FACTOR 56"/>
    <property type="match status" value="1"/>
</dbReference>
<dbReference type="Gene3D" id="2.170.150.80">
    <property type="entry name" value="NAC domain"/>
    <property type="match status" value="1"/>
</dbReference>
<organism evidence="6 7">
    <name type="scientific">Flemingia macrophylla</name>
    <dbReference type="NCBI Taxonomy" id="520843"/>
    <lineage>
        <taxon>Eukaryota</taxon>
        <taxon>Viridiplantae</taxon>
        <taxon>Streptophyta</taxon>
        <taxon>Embryophyta</taxon>
        <taxon>Tracheophyta</taxon>
        <taxon>Spermatophyta</taxon>
        <taxon>Magnoliopsida</taxon>
        <taxon>eudicotyledons</taxon>
        <taxon>Gunneridae</taxon>
        <taxon>Pentapetalae</taxon>
        <taxon>rosids</taxon>
        <taxon>fabids</taxon>
        <taxon>Fabales</taxon>
        <taxon>Fabaceae</taxon>
        <taxon>Papilionoideae</taxon>
        <taxon>50 kb inversion clade</taxon>
        <taxon>NPAAA clade</taxon>
        <taxon>indigoferoid/millettioid clade</taxon>
        <taxon>Phaseoleae</taxon>
        <taxon>Flemingia</taxon>
    </lineage>
</organism>
<evidence type="ECO:0000256" key="4">
    <source>
        <dbReference type="ARBA" id="ARBA00023242"/>
    </source>
</evidence>
<evidence type="ECO:0000313" key="7">
    <source>
        <dbReference type="Proteomes" id="UP001603857"/>
    </source>
</evidence>
<dbReference type="EMBL" id="JBGMDY010000010">
    <property type="protein sequence ID" value="KAL2320345.1"/>
    <property type="molecule type" value="Genomic_DNA"/>
</dbReference>
<evidence type="ECO:0000259" key="5">
    <source>
        <dbReference type="PROSITE" id="PS51005"/>
    </source>
</evidence>
<proteinExistence type="predicted"/>
<evidence type="ECO:0000313" key="6">
    <source>
        <dbReference type="EMBL" id="KAL2320345.1"/>
    </source>
</evidence>
<evidence type="ECO:0000256" key="1">
    <source>
        <dbReference type="ARBA" id="ARBA00023015"/>
    </source>
</evidence>
<keyword evidence="2" id="KW-0238">DNA-binding</keyword>
<keyword evidence="3" id="KW-0804">Transcription</keyword>
<sequence length="160" mass="18677">MEFEDRSRIGAFRFDPTDEILVGNYLVNKVLAQPLPHDAILEYDVFQADPSNLPGGEKHLDWLKFFFYNVGAAVFEDYDNRVAGNGQWKILQKHEDVELPETVQWICKKSTFIFWESKRTRSVKTNWTMEEFRVAPKSNPSQVADMAVYRIWKNSGRLQA</sequence>
<dbReference type="PROSITE" id="PS51005">
    <property type="entry name" value="NAC"/>
    <property type="match status" value="1"/>
</dbReference>
<name>A0ABD1LBI2_9FABA</name>
<keyword evidence="4" id="KW-0539">Nucleus</keyword>
<feature type="domain" description="NAC" evidence="5">
    <location>
        <begin position="8"/>
        <end position="154"/>
    </location>
</feature>